<accession>A0A7G9B467</accession>
<gene>
    <name evidence="5" type="primary">pxpB</name>
    <name evidence="5" type="ORF">H8790_13060</name>
</gene>
<dbReference type="Gene3D" id="3.30.1360.40">
    <property type="match status" value="1"/>
</dbReference>
<sequence>MERFLPAGDSAVTVELGDAISPEINARVRSMQTAVENSGIPGIRETVPAYCSLTIHYDPCQILFGPLVARLRELAAALDTDAAFPGEVVELPVLYGGESGPDLGTVARYAGKTEQEVIALHSEAEYLIYMLGFTPGFPYLGGLNPAIAAPRLETPRLRIPAGSVGIAGSQTGVYPVASPGGWQLIGRTPVSLYDPARPEPILLRAGEYIKFRPIDKETFRTIADQGASYVCRRSVHEEVRL</sequence>
<dbReference type="AlphaFoldDB" id="A0A7G9B467"/>
<dbReference type="Proteomes" id="UP000515960">
    <property type="component" value="Chromosome"/>
</dbReference>
<evidence type="ECO:0000256" key="1">
    <source>
        <dbReference type="ARBA" id="ARBA00022741"/>
    </source>
</evidence>
<dbReference type="InterPro" id="IPR029000">
    <property type="entry name" value="Cyclophilin-like_dom_sf"/>
</dbReference>
<dbReference type="KEGG" id="ohi:H8790_13060"/>
<proteinExistence type="predicted"/>
<dbReference type="EC" id="3.5.2.9" evidence="5"/>
<evidence type="ECO:0000259" key="4">
    <source>
        <dbReference type="SMART" id="SM00796"/>
    </source>
</evidence>
<name>A0A7G9B467_9FIRM</name>
<dbReference type="PANTHER" id="PTHR34698:SF2">
    <property type="entry name" value="5-OXOPROLINASE SUBUNIT B"/>
    <property type="match status" value="1"/>
</dbReference>
<reference evidence="5 6" key="1">
    <citation type="submission" date="2020-08" db="EMBL/GenBank/DDBJ databases">
        <authorList>
            <person name="Liu C."/>
            <person name="Sun Q."/>
        </authorList>
    </citation>
    <scope>NUCLEOTIDE SEQUENCE [LARGE SCALE GENOMIC DNA]</scope>
    <source>
        <strain evidence="5 6">NSJ-62</strain>
    </source>
</reference>
<keyword evidence="2 5" id="KW-0378">Hydrolase</keyword>
<dbReference type="InterPro" id="IPR003833">
    <property type="entry name" value="CT_C_D"/>
</dbReference>
<dbReference type="SMART" id="SM00796">
    <property type="entry name" value="AHS1"/>
    <property type="match status" value="1"/>
</dbReference>
<dbReference type="Gene3D" id="2.40.100.10">
    <property type="entry name" value="Cyclophilin-like"/>
    <property type="match status" value="1"/>
</dbReference>
<dbReference type="SUPFAM" id="SSF50891">
    <property type="entry name" value="Cyclophilin-like"/>
    <property type="match status" value="1"/>
</dbReference>
<dbReference type="GO" id="GO:0005524">
    <property type="term" value="F:ATP binding"/>
    <property type="evidence" value="ECO:0007669"/>
    <property type="project" value="UniProtKB-KW"/>
</dbReference>
<dbReference type="EMBL" id="CP060490">
    <property type="protein sequence ID" value="QNL44348.1"/>
    <property type="molecule type" value="Genomic_DNA"/>
</dbReference>
<dbReference type="GO" id="GO:0017168">
    <property type="term" value="F:5-oxoprolinase (ATP-hydrolyzing) activity"/>
    <property type="evidence" value="ECO:0007669"/>
    <property type="project" value="UniProtKB-EC"/>
</dbReference>
<dbReference type="SUPFAM" id="SSF160467">
    <property type="entry name" value="PH0987 N-terminal domain-like"/>
    <property type="match status" value="1"/>
</dbReference>
<evidence type="ECO:0000256" key="2">
    <source>
        <dbReference type="ARBA" id="ARBA00022801"/>
    </source>
</evidence>
<organism evidence="5 6">
    <name type="scientific">Oscillibacter hominis</name>
    <dbReference type="NCBI Taxonomy" id="2763056"/>
    <lineage>
        <taxon>Bacteria</taxon>
        <taxon>Bacillati</taxon>
        <taxon>Bacillota</taxon>
        <taxon>Clostridia</taxon>
        <taxon>Eubacteriales</taxon>
        <taxon>Oscillospiraceae</taxon>
        <taxon>Oscillibacter</taxon>
    </lineage>
</organism>
<keyword evidence="3" id="KW-0067">ATP-binding</keyword>
<keyword evidence="6" id="KW-1185">Reference proteome</keyword>
<protein>
    <submittedName>
        <fullName evidence="5">5-oxoprolinase subunit PxpB</fullName>
        <ecNumber evidence="5">3.5.2.9</ecNumber>
    </submittedName>
</protein>
<dbReference type="PANTHER" id="PTHR34698">
    <property type="entry name" value="5-OXOPROLINASE SUBUNIT B"/>
    <property type="match status" value="1"/>
</dbReference>
<keyword evidence="1" id="KW-0547">Nucleotide-binding</keyword>
<feature type="domain" description="Carboxyltransferase" evidence="4">
    <location>
        <begin position="2"/>
        <end position="203"/>
    </location>
</feature>
<dbReference type="NCBIfam" id="TIGR00370">
    <property type="entry name" value="5-oxoprolinase subunit PxpB"/>
    <property type="match status" value="1"/>
</dbReference>
<evidence type="ECO:0000313" key="6">
    <source>
        <dbReference type="Proteomes" id="UP000515960"/>
    </source>
</evidence>
<dbReference type="InterPro" id="IPR010016">
    <property type="entry name" value="PxpB"/>
</dbReference>
<dbReference type="RefSeq" id="WP_187332949.1">
    <property type="nucleotide sequence ID" value="NZ_CP060490.1"/>
</dbReference>
<dbReference type="Pfam" id="PF02682">
    <property type="entry name" value="CT_C_D"/>
    <property type="match status" value="1"/>
</dbReference>
<evidence type="ECO:0000256" key="3">
    <source>
        <dbReference type="ARBA" id="ARBA00022840"/>
    </source>
</evidence>
<evidence type="ECO:0000313" key="5">
    <source>
        <dbReference type="EMBL" id="QNL44348.1"/>
    </source>
</evidence>